<evidence type="ECO:0000259" key="1">
    <source>
        <dbReference type="PROSITE" id="PS51340"/>
    </source>
</evidence>
<keyword evidence="3" id="KW-1185">Reference proteome</keyword>
<dbReference type="Gene3D" id="2.40.33.20">
    <property type="entry name" value="PK beta-barrel domain-like"/>
    <property type="match status" value="1"/>
</dbReference>
<dbReference type="RefSeq" id="WP_160775403.1">
    <property type="nucleotide sequence ID" value="NZ_WUMV01000003.1"/>
</dbReference>
<protein>
    <submittedName>
        <fullName evidence="2">MOSC domain-containing protein</fullName>
    </submittedName>
</protein>
<comment type="caution">
    <text evidence="2">The sequence shown here is derived from an EMBL/GenBank/DDBJ whole genome shotgun (WGS) entry which is preliminary data.</text>
</comment>
<organism evidence="2 3">
    <name type="scientific">Stappia sediminis</name>
    <dbReference type="NCBI Taxonomy" id="2692190"/>
    <lineage>
        <taxon>Bacteria</taxon>
        <taxon>Pseudomonadati</taxon>
        <taxon>Pseudomonadota</taxon>
        <taxon>Alphaproteobacteria</taxon>
        <taxon>Hyphomicrobiales</taxon>
        <taxon>Stappiaceae</taxon>
        <taxon>Stappia</taxon>
    </lineage>
</organism>
<dbReference type="SUPFAM" id="SSF50800">
    <property type="entry name" value="PK beta-barrel domain-like"/>
    <property type="match status" value="1"/>
</dbReference>
<name>A0A7X3LU68_9HYPH</name>
<dbReference type="Pfam" id="PF03473">
    <property type="entry name" value="MOSC"/>
    <property type="match status" value="1"/>
</dbReference>
<dbReference type="InterPro" id="IPR011037">
    <property type="entry name" value="Pyrv_Knase-like_insert_dom_sf"/>
</dbReference>
<dbReference type="InterPro" id="IPR005302">
    <property type="entry name" value="MoCF_Sase_C"/>
</dbReference>
<proteinExistence type="predicted"/>
<gene>
    <name evidence="2" type="ORF">GR183_09775</name>
</gene>
<sequence length="253" mass="28107">MAESRIVRLMRYPIKGFEGESLGAVVIRPDETLPFDRAYAIENGVSGFDPAAPKHFPKIAFLMRMKNAELAKLNIRFDEAGQHLEICEDGRRLASGALTTAEGRRSIEEFISARFADDLRGAPRILHADGHSFSDVPEKRIHLVNLETVRAVGKIVGKELDPARFRANIYIDGQPAWSEFDWLDKEISAGGLRFTVTSRTKRCAAVDVDPQTATRDTQIPQALIEALGHRDLGIYLKAENEGRLEVGQPIAQS</sequence>
<dbReference type="PROSITE" id="PS51340">
    <property type="entry name" value="MOSC"/>
    <property type="match status" value="1"/>
</dbReference>
<accession>A0A7X3LU68</accession>
<dbReference type="GO" id="GO:0003824">
    <property type="term" value="F:catalytic activity"/>
    <property type="evidence" value="ECO:0007669"/>
    <property type="project" value="InterPro"/>
</dbReference>
<dbReference type="Proteomes" id="UP000433101">
    <property type="component" value="Unassembled WGS sequence"/>
</dbReference>
<reference evidence="2 3" key="1">
    <citation type="submission" date="2019-12" db="EMBL/GenBank/DDBJ databases">
        <authorList>
            <person name="Li M."/>
        </authorList>
    </citation>
    <scope>NUCLEOTIDE SEQUENCE [LARGE SCALE GENOMIC DNA]</scope>
    <source>
        <strain evidence="2 3">GBMRC 2046</strain>
    </source>
</reference>
<feature type="domain" description="MOSC" evidence="1">
    <location>
        <begin position="99"/>
        <end position="253"/>
    </location>
</feature>
<evidence type="ECO:0000313" key="3">
    <source>
        <dbReference type="Proteomes" id="UP000433101"/>
    </source>
</evidence>
<dbReference type="AlphaFoldDB" id="A0A7X3LU68"/>
<dbReference type="GO" id="GO:0030151">
    <property type="term" value="F:molybdenum ion binding"/>
    <property type="evidence" value="ECO:0007669"/>
    <property type="project" value="InterPro"/>
</dbReference>
<dbReference type="EMBL" id="WUMV01000003">
    <property type="protein sequence ID" value="MXN65197.1"/>
    <property type="molecule type" value="Genomic_DNA"/>
</dbReference>
<evidence type="ECO:0000313" key="2">
    <source>
        <dbReference type="EMBL" id="MXN65197.1"/>
    </source>
</evidence>
<dbReference type="GO" id="GO:0030170">
    <property type="term" value="F:pyridoxal phosphate binding"/>
    <property type="evidence" value="ECO:0007669"/>
    <property type="project" value="InterPro"/>
</dbReference>